<evidence type="ECO:0000313" key="2">
    <source>
        <dbReference type="Proteomes" id="UP000284177"/>
    </source>
</evidence>
<sequence>MDTNKDKISKITNYIKERILYNKTKKEQSYQGFNQSSANNSLNKEWNFNISELEKNVQDNNGNWNIETPQRITSHRKIVGRFIVWGKKIFRKFLSWYVDPVVEQQRYFNASSTRSINELYKFILDIMPIIKNMQEKINNTQDTIFNLNKKLDDLISLEKKKEELFESKINNLEKYILDIEKDLRDTMGKVNDRISKYKYHFDLAINDIREEVNYSKKLDEYKEEINSLLLEVNQNGKLSDELKMKINEIDNKISIIEQIVYFNKLLMMNLLQNETCKKKEKQDEKNSLFNYLDFENTFRGSEELIKERFEFYLKYFKDKKNVLDIGCGRGEMLELLKENDINALGIDINEDMVSYCRSKGLKVEKADAIEYLREIEDNSLDGIFIGQVVEHLDFNYLLQLLKLTYQKLSKEGILIIEAPNPMCLYIYSFGFYIDPTHIKPVHPYTVKYILDKVNFRDIEIKLLSPVPENTKLSLINIENINDKYIALINENFKKINDILFSYQDYAIIARK</sequence>
<evidence type="ECO:0008006" key="3">
    <source>
        <dbReference type="Google" id="ProtNLM"/>
    </source>
</evidence>
<dbReference type="AlphaFoldDB" id="A0A419T481"/>
<gene>
    <name evidence="1" type="ORF">BET03_02870</name>
</gene>
<dbReference type="CDD" id="cd02440">
    <property type="entry name" value="AdoMet_MTases"/>
    <property type="match status" value="1"/>
</dbReference>
<dbReference type="InterPro" id="IPR029063">
    <property type="entry name" value="SAM-dependent_MTases_sf"/>
</dbReference>
<comment type="caution">
    <text evidence="1">The sequence shown here is derived from an EMBL/GenBank/DDBJ whole genome shotgun (WGS) entry which is preliminary data.</text>
</comment>
<dbReference type="Proteomes" id="UP000284177">
    <property type="component" value="Unassembled WGS sequence"/>
</dbReference>
<dbReference type="Pfam" id="PF07021">
    <property type="entry name" value="MetW"/>
    <property type="match status" value="1"/>
</dbReference>
<accession>A0A419T481</accession>
<keyword evidence="2" id="KW-1185">Reference proteome</keyword>
<dbReference type="EMBL" id="MCIB01000012">
    <property type="protein sequence ID" value="RKD32271.1"/>
    <property type="molecule type" value="Genomic_DNA"/>
</dbReference>
<dbReference type="PANTHER" id="PTHR43861">
    <property type="entry name" value="TRANS-ACONITATE 2-METHYLTRANSFERASE-RELATED"/>
    <property type="match status" value="1"/>
</dbReference>
<name>A0A419T481_9FIRM</name>
<dbReference type="InterPro" id="IPR010743">
    <property type="entry name" value="Methionine_synth_MetW"/>
</dbReference>
<organism evidence="1 2">
    <name type="scientific">Thermohalobacter berrensis</name>
    <dbReference type="NCBI Taxonomy" id="99594"/>
    <lineage>
        <taxon>Bacteria</taxon>
        <taxon>Bacillati</taxon>
        <taxon>Bacillota</taxon>
        <taxon>Tissierellia</taxon>
        <taxon>Tissierellales</taxon>
        <taxon>Thermohalobacteraceae</taxon>
        <taxon>Thermohalobacter</taxon>
    </lineage>
</organism>
<dbReference type="SUPFAM" id="SSF53335">
    <property type="entry name" value="S-adenosyl-L-methionine-dependent methyltransferases"/>
    <property type="match status" value="1"/>
</dbReference>
<proteinExistence type="predicted"/>
<dbReference type="Gene3D" id="3.40.50.150">
    <property type="entry name" value="Vaccinia Virus protein VP39"/>
    <property type="match status" value="1"/>
</dbReference>
<evidence type="ECO:0000313" key="1">
    <source>
        <dbReference type="EMBL" id="RKD32271.1"/>
    </source>
</evidence>
<reference evidence="1 2" key="1">
    <citation type="submission" date="2016-08" db="EMBL/GenBank/DDBJ databases">
        <title>Novel Firmicutes and Novel Genomes.</title>
        <authorList>
            <person name="Poppleton D.I."/>
            <person name="Gribaldo S."/>
        </authorList>
    </citation>
    <scope>NUCLEOTIDE SEQUENCE [LARGE SCALE GENOMIC DNA]</scope>
    <source>
        <strain evidence="1 2">CTT3</strain>
    </source>
</reference>
<protein>
    <recommendedName>
        <fullName evidence="3">Methyltransferase type 11 domain-containing protein</fullName>
    </recommendedName>
</protein>
<dbReference type="RefSeq" id="WP_183108763.1">
    <property type="nucleotide sequence ID" value="NZ_MCIB01000012.1"/>
</dbReference>